<dbReference type="Pfam" id="PF00378">
    <property type="entry name" value="ECH_1"/>
    <property type="match status" value="1"/>
</dbReference>
<dbReference type="NCBIfam" id="NF005498">
    <property type="entry name" value="PRK07112.1"/>
    <property type="match status" value="1"/>
</dbReference>
<dbReference type="EMBL" id="PGEM01000001">
    <property type="protein sequence ID" value="PPJ65297.1"/>
    <property type="molecule type" value="Genomic_DNA"/>
</dbReference>
<dbReference type="PANTHER" id="PTHR42964:SF1">
    <property type="entry name" value="POLYKETIDE BIOSYNTHESIS ENOYL-COA HYDRATASE PKSH-RELATED"/>
    <property type="match status" value="1"/>
</dbReference>
<dbReference type="PANTHER" id="PTHR42964">
    <property type="entry name" value="ENOYL-COA HYDRATASE"/>
    <property type="match status" value="1"/>
</dbReference>
<organism evidence="2">
    <name type="scientific">Cuspidothrix issatschenkoi CHARLIE-1</name>
    <dbReference type="NCBI Taxonomy" id="2052836"/>
    <lineage>
        <taxon>Bacteria</taxon>
        <taxon>Bacillati</taxon>
        <taxon>Cyanobacteriota</taxon>
        <taxon>Cyanophyceae</taxon>
        <taxon>Nostocales</taxon>
        <taxon>Aphanizomenonaceae</taxon>
        <taxon>Cuspidothrix</taxon>
    </lineage>
</organism>
<sequence>MGELTYQTINVRFQGSICRIQICQSDAENAITNNLVTELTDVLAICEQTTGARSPAVCVVVIEGLPDVFCTGADFRQIANQNDVAQMVDADGLYNLWKHLAIGSFVTIAHVRGRVLAGGLGLVAACDLVLADETATFALSELMFGLFPACVLPFLIRRVGIQKSHYMTLTTMPISVQEASASGLVDAYAEDSESLLRKHLIRLSRLSKSAVSEYKQYLHQLNDILMRSQSLAVSTNEQLFSSQENLDKIQRYVNEGKFPWEP</sequence>
<reference evidence="2" key="1">
    <citation type="journal article" date="2018" name="ACS Chem. Biol.">
        <title>Discovery of a pederin family compound in a non-symbiotic bloom-forming cyanobacterium.</title>
        <authorList>
            <person name="Kust A."/>
            <person name="Mares J."/>
            <person name="Jokela J."/>
            <person name="Urajova P."/>
            <person name="Hajek J."/>
            <person name="Saurav K."/>
            <person name="Voracova K."/>
            <person name="Fewer D.P."/>
            <person name="Haapaniemi E."/>
            <person name="Permi P."/>
            <person name="Rehakova K."/>
            <person name="Sivonen K."/>
            <person name="Hrouzek P."/>
        </authorList>
    </citation>
    <scope>NUCLEOTIDE SEQUENCE</scope>
    <source>
        <strain evidence="2">CHARLIE-1</strain>
    </source>
</reference>
<dbReference type="GO" id="GO:0003824">
    <property type="term" value="F:catalytic activity"/>
    <property type="evidence" value="ECO:0007669"/>
    <property type="project" value="UniProtKB-ARBA"/>
</dbReference>
<evidence type="ECO:0000313" key="3">
    <source>
        <dbReference type="EMBL" id="PPJ65297.1"/>
    </source>
</evidence>
<evidence type="ECO:0000313" key="2">
    <source>
        <dbReference type="EMBL" id="AVR48541.1"/>
    </source>
</evidence>
<dbReference type="OrthoDB" id="9775794at2"/>
<dbReference type="Gene3D" id="3.90.226.10">
    <property type="entry name" value="2-enoyl-CoA Hydratase, Chain A, domain 1"/>
    <property type="match status" value="1"/>
</dbReference>
<comment type="similarity">
    <text evidence="1">Belongs to the enoyl-CoA hydratase/isomerase family.</text>
</comment>
<dbReference type="EMBL" id="MG518226">
    <property type="protein sequence ID" value="AVR48541.1"/>
    <property type="molecule type" value="Genomic_DNA"/>
</dbReference>
<evidence type="ECO:0000256" key="1">
    <source>
        <dbReference type="ARBA" id="ARBA00005254"/>
    </source>
</evidence>
<evidence type="ECO:0000313" key="4">
    <source>
        <dbReference type="Proteomes" id="UP000239589"/>
    </source>
</evidence>
<name>A0A2R3ZDP1_9CYAN</name>
<gene>
    <name evidence="2" type="primary">cusJ</name>
    <name evidence="3" type="ORF">CUN59_00050</name>
</gene>
<dbReference type="InterPro" id="IPR029045">
    <property type="entry name" value="ClpP/crotonase-like_dom_sf"/>
</dbReference>
<dbReference type="SUPFAM" id="SSF52096">
    <property type="entry name" value="ClpP/crotonase"/>
    <property type="match status" value="1"/>
</dbReference>
<keyword evidence="4" id="KW-1185">Reference proteome</keyword>
<dbReference type="InterPro" id="IPR001753">
    <property type="entry name" value="Enoyl-CoA_hydra/iso"/>
</dbReference>
<dbReference type="AlphaFoldDB" id="A0A2R3ZDP1"/>
<proteinExistence type="inferred from homology"/>
<dbReference type="RefSeq" id="WP_104385918.1">
    <property type="nucleotide sequence ID" value="NZ_PGEM01000001.1"/>
</dbReference>
<reference evidence="3 4" key="2">
    <citation type="submission" date="2018-02" db="EMBL/GenBank/DDBJ databases">
        <title>Discovery of a pederin family compound in a non-symbiotic bloom-forming cyanobacterium.</title>
        <authorList>
            <person name="Kust A."/>
            <person name="Mares J."/>
            <person name="Jokela J."/>
            <person name="Urajova P."/>
            <person name="Hajek J."/>
            <person name="Saurav K."/>
            <person name="Voracova K."/>
            <person name="Fewer D.P."/>
            <person name="Haapaniemi E."/>
            <person name="Permi P."/>
            <person name="Rehakova K."/>
            <person name="Sivonen K."/>
            <person name="Hrouzek P."/>
        </authorList>
    </citation>
    <scope>NUCLEOTIDE SEQUENCE [LARGE SCALE GENOMIC DNA]</scope>
    <source>
        <strain evidence="3 4">CHARLIE-1</strain>
    </source>
</reference>
<dbReference type="CDD" id="cd06558">
    <property type="entry name" value="crotonase-like"/>
    <property type="match status" value="1"/>
</dbReference>
<dbReference type="Proteomes" id="UP000239589">
    <property type="component" value="Unassembled WGS sequence"/>
</dbReference>
<protein>
    <submittedName>
        <fullName evidence="2">CusJ</fullName>
    </submittedName>
    <submittedName>
        <fullName evidence="3">Enoyl-CoA hydratase</fullName>
    </submittedName>
</protein>
<dbReference type="InterPro" id="IPR051683">
    <property type="entry name" value="Enoyl-CoA_Hydratase/Isomerase"/>
</dbReference>
<accession>A0A2R3ZDP1</accession>